<accession>A0A7S3ITP9</accession>
<sequence>MNYSVILALLMSLVSSIYVHLENPADCERWYDGCNTCIRESIGEGAACTEMACVRNAGEYCLENFDGDTWDSREEYLEYLGHDTRLRTGGDEKGSSDDFASNLAMQVGAMVAGLLLIAAQ</sequence>
<dbReference type="AlphaFoldDB" id="A0A7S3ITP9"/>
<protein>
    <submittedName>
        <fullName evidence="2">Uncharacterized protein</fullName>
    </submittedName>
</protein>
<evidence type="ECO:0000256" key="1">
    <source>
        <dbReference type="SAM" id="SignalP"/>
    </source>
</evidence>
<proteinExistence type="predicted"/>
<reference evidence="2" key="1">
    <citation type="submission" date="2021-01" db="EMBL/GenBank/DDBJ databases">
        <authorList>
            <person name="Corre E."/>
            <person name="Pelletier E."/>
            <person name="Niang G."/>
            <person name="Scheremetjew M."/>
            <person name="Finn R."/>
            <person name="Kale V."/>
            <person name="Holt S."/>
            <person name="Cochrane G."/>
            <person name="Meng A."/>
            <person name="Brown T."/>
            <person name="Cohen L."/>
        </authorList>
    </citation>
    <scope>NUCLEOTIDE SEQUENCE</scope>
    <source>
        <strain evidence="2">S3</strain>
    </source>
</reference>
<gene>
    <name evidence="2" type="ORF">SINC0208_LOCUS13095</name>
</gene>
<dbReference type="EMBL" id="HBIH01032799">
    <property type="protein sequence ID" value="CAE0332459.1"/>
    <property type="molecule type" value="Transcribed_RNA"/>
</dbReference>
<name>A0A7S3ITP9_9SPIT</name>
<organism evidence="2">
    <name type="scientific">Strombidium inclinatum</name>
    <dbReference type="NCBI Taxonomy" id="197538"/>
    <lineage>
        <taxon>Eukaryota</taxon>
        <taxon>Sar</taxon>
        <taxon>Alveolata</taxon>
        <taxon>Ciliophora</taxon>
        <taxon>Intramacronucleata</taxon>
        <taxon>Spirotrichea</taxon>
        <taxon>Oligotrichia</taxon>
        <taxon>Strombidiidae</taxon>
        <taxon>Strombidium</taxon>
    </lineage>
</organism>
<evidence type="ECO:0000313" key="2">
    <source>
        <dbReference type="EMBL" id="CAE0332459.1"/>
    </source>
</evidence>
<feature type="chain" id="PRO_5030515572" evidence="1">
    <location>
        <begin position="17"/>
        <end position="120"/>
    </location>
</feature>
<feature type="signal peptide" evidence="1">
    <location>
        <begin position="1"/>
        <end position="16"/>
    </location>
</feature>
<keyword evidence="1" id="KW-0732">Signal</keyword>